<evidence type="ECO:0000256" key="1">
    <source>
        <dbReference type="ARBA" id="ARBA00003365"/>
    </source>
</evidence>
<reference evidence="12" key="2">
    <citation type="submission" date="2021-04" db="EMBL/GenBank/DDBJ databases">
        <authorList>
            <person name="Gilroy R."/>
        </authorList>
    </citation>
    <scope>NUCLEOTIDE SEQUENCE</scope>
    <source>
        <strain evidence="12">ChiHjej12B11-9795</strain>
    </source>
</reference>
<evidence type="ECO:0000256" key="9">
    <source>
        <dbReference type="HAMAP-Rule" id="MF_00131"/>
    </source>
</evidence>
<evidence type="ECO:0000256" key="11">
    <source>
        <dbReference type="SAM" id="MobiDB-lite"/>
    </source>
</evidence>
<keyword evidence="6 9" id="KW-0057">Aromatic amino acid biosynthesis</keyword>
<dbReference type="InterPro" id="IPR002028">
    <property type="entry name" value="Trp_synthase_suA"/>
</dbReference>
<feature type="active site" description="Proton acceptor" evidence="9">
    <location>
        <position position="58"/>
    </location>
</feature>
<dbReference type="GO" id="GO:0004834">
    <property type="term" value="F:tryptophan synthase activity"/>
    <property type="evidence" value="ECO:0007669"/>
    <property type="project" value="UniProtKB-UniRule"/>
</dbReference>
<dbReference type="EC" id="4.2.1.20" evidence="9"/>
<dbReference type="SUPFAM" id="SSF51366">
    <property type="entry name" value="Ribulose-phoshate binding barrel"/>
    <property type="match status" value="1"/>
</dbReference>
<dbReference type="NCBIfam" id="TIGR00262">
    <property type="entry name" value="trpA"/>
    <property type="match status" value="1"/>
</dbReference>
<comment type="catalytic activity">
    <reaction evidence="8 9">
        <text>(1S,2R)-1-C-(indol-3-yl)glycerol 3-phosphate + L-serine = D-glyceraldehyde 3-phosphate + L-tryptophan + H2O</text>
        <dbReference type="Rhea" id="RHEA:10532"/>
        <dbReference type="ChEBI" id="CHEBI:15377"/>
        <dbReference type="ChEBI" id="CHEBI:33384"/>
        <dbReference type="ChEBI" id="CHEBI:57912"/>
        <dbReference type="ChEBI" id="CHEBI:58866"/>
        <dbReference type="ChEBI" id="CHEBI:59776"/>
        <dbReference type="EC" id="4.2.1.20"/>
    </reaction>
</comment>
<evidence type="ECO:0000256" key="5">
    <source>
        <dbReference type="ARBA" id="ARBA00022822"/>
    </source>
</evidence>
<protein>
    <recommendedName>
        <fullName evidence="9">Tryptophan synthase alpha chain</fullName>
        <ecNumber evidence="9">4.2.1.20</ecNumber>
    </recommendedName>
</protein>
<dbReference type="InterPro" id="IPR018204">
    <property type="entry name" value="Trp_synthase_alpha_AS"/>
</dbReference>
<evidence type="ECO:0000256" key="4">
    <source>
        <dbReference type="ARBA" id="ARBA00022605"/>
    </source>
</evidence>
<dbReference type="PANTHER" id="PTHR43406">
    <property type="entry name" value="TRYPTOPHAN SYNTHASE, ALPHA CHAIN"/>
    <property type="match status" value="1"/>
</dbReference>
<comment type="function">
    <text evidence="1 9">The alpha subunit is responsible for the aldol cleavage of indoleglycerol phosphate to indole and glyceraldehyde 3-phosphate.</text>
</comment>
<comment type="subunit">
    <text evidence="3 9">Tetramer of two alpha and two beta chains.</text>
</comment>
<dbReference type="Gene3D" id="3.20.20.70">
    <property type="entry name" value="Aldolase class I"/>
    <property type="match status" value="1"/>
</dbReference>
<evidence type="ECO:0000256" key="6">
    <source>
        <dbReference type="ARBA" id="ARBA00023141"/>
    </source>
</evidence>
<dbReference type="InterPro" id="IPR011060">
    <property type="entry name" value="RibuloseP-bd_barrel"/>
</dbReference>
<evidence type="ECO:0000256" key="10">
    <source>
        <dbReference type="RuleBase" id="RU003662"/>
    </source>
</evidence>
<comment type="pathway">
    <text evidence="2 9">Amino-acid biosynthesis; L-tryptophan biosynthesis; L-tryptophan from chorismate: step 5/5.</text>
</comment>
<organism evidence="12 13">
    <name type="scientific">Candidatus Bacteroides avicola</name>
    <dbReference type="NCBI Taxonomy" id="2838468"/>
    <lineage>
        <taxon>Bacteria</taxon>
        <taxon>Pseudomonadati</taxon>
        <taxon>Bacteroidota</taxon>
        <taxon>Bacteroidia</taxon>
        <taxon>Bacteroidales</taxon>
        <taxon>Bacteroidaceae</taxon>
        <taxon>Bacteroides</taxon>
    </lineage>
</organism>
<name>A0A9D2HYY7_9BACE</name>
<reference evidence="12" key="1">
    <citation type="journal article" date="2021" name="PeerJ">
        <title>Extensive microbial diversity within the chicken gut microbiome revealed by metagenomics and culture.</title>
        <authorList>
            <person name="Gilroy R."/>
            <person name="Ravi A."/>
            <person name="Getino M."/>
            <person name="Pursley I."/>
            <person name="Horton D.L."/>
            <person name="Alikhan N.F."/>
            <person name="Baker D."/>
            <person name="Gharbi K."/>
            <person name="Hall N."/>
            <person name="Watson M."/>
            <person name="Adriaenssens E.M."/>
            <person name="Foster-Nyarko E."/>
            <person name="Jarju S."/>
            <person name="Secka A."/>
            <person name="Antonio M."/>
            <person name="Oren A."/>
            <person name="Chaudhuri R.R."/>
            <person name="La Ragione R."/>
            <person name="Hildebrand F."/>
            <person name="Pallen M.J."/>
        </authorList>
    </citation>
    <scope>NUCLEOTIDE SEQUENCE</scope>
    <source>
        <strain evidence="12">ChiHjej12B11-9795</strain>
    </source>
</reference>
<evidence type="ECO:0000256" key="2">
    <source>
        <dbReference type="ARBA" id="ARBA00004733"/>
    </source>
</evidence>
<dbReference type="GO" id="GO:0005829">
    <property type="term" value="C:cytosol"/>
    <property type="evidence" value="ECO:0007669"/>
    <property type="project" value="TreeGrafter"/>
</dbReference>
<evidence type="ECO:0000256" key="8">
    <source>
        <dbReference type="ARBA" id="ARBA00049047"/>
    </source>
</evidence>
<keyword evidence="4 9" id="KW-0028">Amino-acid biosynthesis</keyword>
<dbReference type="PANTHER" id="PTHR43406:SF1">
    <property type="entry name" value="TRYPTOPHAN SYNTHASE ALPHA CHAIN, CHLOROPLASTIC"/>
    <property type="match status" value="1"/>
</dbReference>
<dbReference type="PROSITE" id="PS00167">
    <property type="entry name" value="TRP_SYNTHASE_ALPHA"/>
    <property type="match status" value="1"/>
</dbReference>
<evidence type="ECO:0000256" key="3">
    <source>
        <dbReference type="ARBA" id="ARBA00011270"/>
    </source>
</evidence>
<dbReference type="InterPro" id="IPR013785">
    <property type="entry name" value="Aldolase_TIM"/>
</dbReference>
<feature type="active site" description="Proton acceptor" evidence="9">
    <location>
        <position position="47"/>
    </location>
</feature>
<dbReference type="Proteomes" id="UP000823862">
    <property type="component" value="Unassembled WGS sequence"/>
</dbReference>
<keyword evidence="5 9" id="KW-0822">Tryptophan biosynthesis</keyword>
<dbReference type="Pfam" id="PF00290">
    <property type="entry name" value="Trp_syntA"/>
    <property type="match status" value="1"/>
</dbReference>
<accession>A0A9D2HYY7</accession>
<dbReference type="AlphaFoldDB" id="A0A9D2HYY7"/>
<evidence type="ECO:0000313" key="13">
    <source>
        <dbReference type="Proteomes" id="UP000823862"/>
    </source>
</evidence>
<dbReference type="EMBL" id="DWZI01000054">
    <property type="protein sequence ID" value="HJA86667.1"/>
    <property type="molecule type" value="Genomic_DNA"/>
</dbReference>
<dbReference type="CDD" id="cd04724">
    <property type="entry name" value="Tryptophan_synthase_alpha"/>
    <property type="match status" value="1"/>
</dbReference>
<feature type="region of interest" description="Disordered" evidence="11">
    <location>
        <begin position="256"/>
        <end position="278"/>
    </location>
</feature>
<comment type="caution">
    <text evidence="12">The sequence shown here is derived from an EMBL/GenBank/DDBJ whole genome shotgun (WGS) entry which is preliminary data.</text>
</comment>
<dbReference type="HAMAP" id="MF_00131">
    <property type="entry name" value="Trp_synth_alpha"/>
    <property type="match status" value="1"/>
</dbReference>
<evidence type="ECO:0000313" key="12">
    <source>
        <dbReference type="EMBL" id="HJA86667.1"/>
    </source>
</evidence>
<sequence length="278" mass="31014">MKNRIQKLFENKSGHILSIYFCAGCPTLENTTRVIRALAQNGVDMIEIGIPFSDPMADGIVIQEAATQALRNGMTLHLLFEQLKDIRQDVHIPLILMGYLNPIMQFGFEAFCRKCTECGIDGVIIPDLPFREYEENYKTTADSYGIRIIMLITPETSEARIREIDAHTDGFIYMVSSAATTGAQKDFDKAKQDYFRKVQAMNLRNPRMIGFGISNRQTFEAACANAAGAIIGSRFVSLLNEKQGDAGAAIRTLKEEIGEIPHQPNRDSPAASYHSVER</sequence>
<gene>
    <name evidence="9 12" type="primary">trpA</name>
    <name evidence="12" type="ORF">H9950_10875</name>
</gene>
<keyword evidence="7 9" id="KW-0456">Lyase</keyword>
<proteinExistence type="inferred from homology"/>
<evidence type="ECO:0000256" key="7">
    <source>
        <dbReference type="ARBA" id="ARBA00023239"/>
    </source>
</evidence>
<dbReference type="FunFam" id="3.20.20.70:FF:000037">
    <property type="entry name" value="Tryptophan synthase alpha chain"/>
    <property type="match status" value="1"/>
</dbReference>
<comment type="similarity">
    <text evidence="9 10">Belongs to the TrpA family.</text>
</comment>